<dbReference type="AlphaFoldDB" id="A0A3N0EIF7"/>
<protein>
    <recommendedName>
        <fullName evidence="3">Integrase catalytic domain-containing protein</fullName>
    </recommendedName>
</protein>
<keyword evidence="2" id="KW-1185">Reference proteome</keyword>
<gene>
    <name evidence="1" type="ORF">EFW17_01505</name>
</gene>
<organism evidence="1 2">
    <name type="scientific">Halostreptopolyspora alba</name>
    <dbReference type="NCBI Taxonomy" id="2487137"/>
    <lineage>
        <taxon>Bacteria</taxon>
        <taxon>Bacillati</taxon>
        <taxon>Actinomycetota</taxon>
        <taxon>Actinomycetes</taxon>
        <taxon>Streptosporangiales</taxon>
        <taxon>Nocardiopsidaceae</taxon>
        <taxon>Halostreptopolyspora</taxon>
    </lineage>
</organism>
<dbReference type="Proteomes" id="UP000269198">
    <property type="component" value="Unassembled WGS sequence"/>
</dbReference>
<reference evidence="1 2" key="1">
    <citation type="submission" date="2018-11" db="EMBL/GenBank/DDBJ databases">
        <title>The genome draft of YIM 96095.</title>
        <authorList>
            <person name="Tang S.-K."/>
            <person name="Chunyu W.-X."/>
            <person name="Feng Y.-Z."/>
        </authorList>
    </citation>
    <scope>NUCLEOTIDE SEQUENCE [LARGE SCALE GENOMIC DNA]</scope>
    <source>
        <strain evidence="1 2">YIM 96095</strain>
    </source>
</reference>
<dbReference type="SUPFAM" id="SSF53098">
    <property type="entry name" value="Ribonuclease H-like"/>
    <property type="match status" value="1"/>
</dbReference>
<evidence type="ECO:0000313" key="1">
    <source>
        <dbReference type="EMBL" id="RNL87517.1"/>
    </source>
</evidence>
<evidence type="ECO:0000313" key="2">
    <source>
        <dbReference type="Proteomes" id="UP000269198"/>
    </source>
</evidence>
<evidence type="ECO:0008006" key="3">
    <source>
        <dbReference type="Google" id="ProtNLM"/>
    </source>
</evidence>
<accession>A0A3N0EIF7</accession>
<dbReference type="InterPro" id="IPR012337">
    <property type="entry name" value="RNaseH-like_sf"/>
</dbReference>
<dbReference type="EMBL" id="RJMB01000001">
    <property type="protein sequence ID" value="RNL87517.1"/>
    <property type="molecule type" value="Genomic_DNA"/>
</dbReference>
<comment type="caution">
    <text evidence="1">The sequence shown here is derived from an EMBL/GenBank/DDBJ whole genome shotgun (WGS) entry which is preliminary data.</text>
</comment>
<proteinExistence type="predicted"/>
<name>A0A3N0EIF7_9ACTN</name>
<sequence length="71" mass="8076">MRGDRAWRYTSLAFGQRRERVGIRPSTERSGSRFDNAVTESSFVFLETELIGRARLATRAFRGVQDKASHG</sequence>